<dbReference type="Pfam" id="PF03328">
    <property type="entry name" value="HpcH_HpaI"/>
    <property type="match status" value="1"/>
</dbReference>
<dbReference type="InterPro" id="IPR015813">
    <property type="entry name" value="Pyrv/PenolPyrv_kinase-like_dom"/>
</dbReference>
<evidence type="ECO:0000313" key="5">
    <source>
        <dbReference type="EMBL" id="MBL4930022.1"/>
    </source>
</evidence>
<dbReference type="PANTHER" id="PTHR30502:SF0">
    <property type="entry name" value="PHOSPHOENOLPYRUVATE CARBOXYLASE FAMILY PROTEIN"/>
    <property type="match status" value="1"/>
</dbReference>
<protein>
    <submittedName>
        <fullName evidence="5">2,4-dihydroxyhept-2-ene-1,7-dioic acid aldolase</fullName>
    </submittedName>
</protein>
<dbReference type="GO" id="GO:0016832">
    <property type="term" value="F:aldehyde-lyase activity"/>
    <property type="evidence" value="ECO:0007669"/>
    <property type="project" value="TreeGrafter"/>
</dbReference>
<evidence type="ECO:0000259" key="4">
    <source>
        <dbReference type="Pfam" id="PF03328"/>
    </source>
</evidence>
<dbReference type="EMBL" id="JAESVP010000013">
    <property type="protein sequence ID" value="MBL4930022.1"/>
    <property type="molecule type" value="Genomic_DNA"/>
</dbReference>
<sequence>MRENKVKTLWSKDECALTGWLAIPSSLSAEMMAQQDFDAVTVDMQHGAADYADMLSMLQAISTTDKTPMVRVPWNDPAIIGRVLDAGAYGVICPMVNTAAECKAFVEACRYYPEGGRSVGPIRAGLYGGSDYFPNANKTIITMAMIEHKDGVANLDAILATPGLDAIFVGPSDLAVSMDHAPGFDPKWPDVKEAIALIAERCIAAGVVPGIHVGSVAAGEEMRQLGYKFIAYLSDFRMLQMAYAQALPALRAGKPVPNVP</sequence>
<dbReference type="GO" id="GO:0046872">
    <property type="term" value="F:metal ion binding"/>
    <property type="evidence" value="ECO:0007669"/>
    <property type="project" value="UniProtKB-KW"/>
</dbReference>
<keyword evidence="3" id="KW-0456">Lyase</keyword>
<dbReference type="InterPro" id="IPR050251">
    <property type="entry name" value="HpcH-HpaI_aldolase"/>
</dbReference>
<dbReference type="RefSeq" id="WP_202662590.1">
    <property type="nucleotide sequence ID" value="NZ_JAESVP010000013.1"/>
</dbReference>
<feature type="domain" description="HpcH/HpaI aldolase/citrate lyase" evidence="4">
    <location>
        <begin position="20"/>
        <end position="235"/>
    </location>
</feature>
<proteinExistence type="inferred from homology"/>
<dbReference type="PANTHER" id="PTHR30502">
    <property type="entry name" value="2-KETO-3-DEOXY-L-RHAMNONATE ALDOLASE"/>
    <property type="match status" value="1"/>
</dbReference>
<keyword evidence="2" id="KW-0479">Metal-binding</keyword>
<dbReference type="GO" id="GO:0005737">
    <property type="term" value="C:cytoplasm"/>
    <property type="evidence" value="ECO:0007669"/>
    <property type="project" value="TreeGrafter"/>
</dbReference>
<evidence type="ECO:0000256" key="3">
    <source>
        <dbReference type="ARBA" id="ARBA00023239"/>
    </source>
</evidence>
<dbReference type="SUPFAM" id="SSF51621">
    <property type="entry name" value="Phosphoenolpyruvate/pyruvate domain"/>
    <property type="match status" value="1"/>
</dbReference>
<evidence type="ECO:0000313" key="6">
    <source>
        <dbReference type="Proteomes" id="UP000619033"/>
    </source>
</evidence>
<dbReference type="Gene3D" id="3.20.20.60">
    <property type="entry name" value="Phosphoenolpyruvate-binding domains"/>
    <property type="match status" value="1"/>
</dbReference>
<comment type="caution">
    <text evidence="5">The sequence shown here is derived from an EMBL/GenBank/DDBJ whole genome shotgun (WGS) entry which is preliminary data.</text>
</comment>
<dbReference type="InterPro" id="IPR005000">
    <property type="entry name" value="Aldolase/citrate-lyase_domain"/>
</dbReference>
<name>A0A8J7MUQ4_9RHOB</name>
<dbReference type="AlphaFoldDB" id="A0A8J7MUQ4"/>
<evidence type="ECO:0000256" key="2">
    <source>
        <dbReference type="ARBA" id="ARBA00022723"/>
    </source>
</evidence>
<gene>
    <name evidence="5" type="ORF">JI744_18135</name>
</gene>
<dbReference type="InterPro" id="IPR040442">
    <property type="entry name" value="Pyrv_kinase-like_dom_sf"/>
</dbReference>
<keyword evidence="6" id="KW-1185">Reference proteome</keyword>
<dbReference type="Proteomes" id="UP000619033">
    <property type="component" value="Unassembled WGS sequence"/>
</dbReference>
<comment type="similarity">
    <text evidence="1">Belongs to the HpcH/HpaI aldolase family.</text>
</comment>
<accession>A0A8J7MUQ4</accession>
<evidence type="ECO:0000256" key="1">
    <source>
        <dbReference type="ARBA" id="ARBA00005568"/>
    </source>
</evidence>
<organism evidence="5 6">
    <name type="scientific">Fuscibacter oryzae</name>
    <dbReference type="NCBI Taxonomy" id="2803939"/>
    <lineage>
        <taxon>Bacteria</taxon>
        <taxon>Pseudomonadati</taxon>
        <taxon>Pseudomonadota</taxon>
        <taxon>Alphaproteobacteria</taxon>
        <taxon>Rhodobacterales</taxon>
        <taxon>Paracoccaceae</taxon>
        <taxon>Fuscibacter</taxon>
    </lineage>
</organism>
<reference evidence="5" key="1">
    <citation type="submission" date="2021-01" db="EMBL/GenBank/DDBJ databases">
        <title>Genome seq and assembly of Tabrizicola sp. KVB23.</title>
        <authorList>
            <person name="Chhetri G."/>
        </authorList>
    </citation>
    <scope>NUCLEOTIDE SEQUENCE</scope>
    <source>
        <strain evidence="5">KVB23</strain>
    </source>
</reference>